<dbReference type="Gene3D" id="1.20.1530.20">
    <property type="match status" value="1"/>
</dbReference>
<dbReference type="EMBL" id="BX571657">
    <property type="protein sequence ID" value="CAE09304.1"/>
    <property type="molecule type" value="Genomic_DNA"/>
</dbReference>
<dbReference type="InterPro" id="IPR038770">
    <property type="entry name" value="Na+/solute_symporter_sf"/>
</dbReference>
<dbReference type="InterPro" id="IPR004710">
    <property type="entry name" value="Bilac:Na_transpt"/>
</dbReference>
<gene>
    <name evidence="6" type="primary">pstA</name>
    <name evidence="6" type="ordered locus">WS0141</name>
</gene>
<dbReference type="RefSeq" id="WP_011138104.1">
    <property type="nucleotide sequence ID" value="NC_005090.1"/>
</dbReference>
<organism evidence="7">
    <name type="scientific">Wolinella succinogenes (strain ATCC 29543 / DSM 1740 / CCUG 13145 / JCM 31913 / LMG 7466 / NCTC 11488 / FDC 602W)</name>
    <name type="common">Vibrio succinogenes</name>
    <dbReference type="NCBI Taxonomy" id="273121"/>
    <lineage>
        <taxon>Bacteria</taxon>
        <taxon>Pseudomonadati</taxon>
        <taxon>Campylobacterota</taxon>
        <taxon>Epsilonproteobacteria</taxon>
        <taxon>Campylobacterales</taxon>
        <taxon>Helicobacteraceae</taxon>
        <taxon>Wolinella</taxon>
    </lineage>
</organism>
<evidence type="ECO:0000256" key="3">
    <source>
        <dbReference type="ARBA" id="ARBA00022989"/>
    </source>
</evidence>
<accession>Q7MAM8</accession>
<feature type="transmembrane region" description="Helical" evidence="5">
    <location>
        <begin position="62"/>
        <end position="81"/>
    </location>
</feature>
<keyword evidence="4 5" id="KW-0472">Membrane</keyword>
<feature type="transmembrane region" description="Helical" evidence="5">
    <location>
        <begin position="152"/>
        <end position="176"/>
    </location>
</feature>
<dbReference type="InterPro" id="IPR002657">
    <property type="entry name" value="BilAc:Na_symport/Acr3"/>
</dbReference>
<feature type="transmembrane region" description="Helical" evidence="5">
    <location>
        <begin position="188"/>
        <end position="208"/>
    </location>
</feature>
<dbReference type="eggNOG" id="COG0385">
    <property type="taxonomic scope" value="Bacteria"/>
</dbReference>
<protein>
    <submittedName>
        <fullName evidence="6">PUTATIVE NA+-DEPENDENT TRANSPORTER</fullName>
    </submittedName>
</protein>
<keyword evidence="3 5" id="KW-1133">Transmembrane helix</keyword>
<evidence type="ECO:0000256" key="1">
    <source>
        <dbReference type="ARBA" id="ARBA00004141"/>
    </source>
</evidence>
<dbReference type="KEGG" id="wsu:WS0141"/>
<feature type="transmembrane region" description="Helical" evidence="5">
    <location>
        <begin position="7"/>
        <end position="26"/>
    </location>
</feature>
<dbReference type="PANTHER" id="PTHR10361:SF28">
    <property type="entry name" value="P3 PROTEIN-RELATED"/>
    <property type="match status" value="1"/>
</dbReference>
<dbReference type="Proteomes" id="UP000000422">
    <property type="component" value="Chromosome"/>
</dbReference>
<feature type="transmembrane region" description="Helical" evidence="5">
    <location>
        <begin position="87"/>
        <end position="106"/>
    </location>
</feature>
<sequence length="307" mass="32876">MDRINALFPLWAILFSALAYAMPSLFVPLKEMIVPLLGFIMFCMGMTLLPKDFKEVVRRPKVIALGIVLQFTLMPLGAYVIAHLLGFPALLIAGFILVGTAPGGTASNVMAFLAKGDVALSITLTACSTLLGVILTPYLTLFLTQEVVEVNALAMLMSIVKIVFFPVALGVGVNYFLCQKVEKVQRLLPTLSIVGIVLIIAIVVALNQSKILEVGAWVALGVVMHNTLGLVLGYFLSKMAGFEEKIARTIAIEVGMQNSGLAVALAAKYFGALAALPGAIFSVWHNVSGSLIASYWGSRSEKEQEQG</sequence>
<evidence type="ECO:0000313" key="6">
    <source>
        <dbReference type="EMBL" id="CAE09304.1"/>
    </source>
</evidence>
<comment type="subcellular location">
    <subcellularLocation>
        <location evidence="1">Membrane</location>
        <topology evidence="1">Multi-pass membrane protein</topology>
    </subcellularLocation>
</comment>
<proteinExistence type="predicted"/>
<dbReference type="AlphaFoldDB" id="Q7MAM8"/>
<dbReference type="Pfam" id="PF01758">
    <property type="entry name" value="SBF"/>
    <property type="match status" value="1"/>
</dbReference>
<evidence type="ECO:0000256" key="4">
    <source>
        <dbReference type="ARBA" id="ARBA00023136"/>
    </source>
</evidence>
<evidence type="ECO:0000313" key="7">
    <source>
        <dbReference type="Proteomes" id="UP000000422"/>
    </source>
</evidence>
<evidence type="ECO:0000256" key="2">
    <source>
        <dbReference type="ARBA" id="ARBA00022692"/>
    </source>
</evidence>
<keyword evidence="2 5" id="KW-0812">Transmembrane</keyword>
<reference evidence="6 7" key="1">
    <citation type="journal article" date="2003" name="Proc. Natl. Acad. Sci. U.S.A.">
        <title>Complete genome sequence and analysis of Wolinella succinogenes.</title>
        <authorList>
            <person name="Baar C."/>
            <person name="Eppinger M."/>
            <person name="Raddatz G."/>
            <person name="Simon JM."/>
            <person name="Lanz C."/>
            <person name="Klimmek O."/>
            <person name="Nandakumar R."/>
            <person name="Gross R."/>
            <person name="Rosinus A."/>
            <person name="Keller H."/>
            <person name="Jagtap P."/>
            <person name="Linke B."/>
            <person name="Meyer F."/>
            <person name="Lederer H."/>
            <person name="Schuster S.C."/>
        </authorList>
    </citation>
    <scope>NUCLEOTIDE SEQUENCE [LARGE SCALE GENOMIC DNA]</scope>
    <source>
        <strain evidence="7">ATCC 29543 / DSM 1740 / CCUG 13145 / JCM 31913 / LMG 7466 / NCTC 11488 / FDC 602W</strain>
    </source>
</reference>
<evidence type="ECO:0000256" key="5">
    <source>
        <dbReference type="SAM" id="Phobius"/>
    </source>
</evidence>
<name>Q7MAM8_WOLSU</name>
<feature type="transmembrane region" description="Helical" evidence="5">
    <location>
        <begin position="32"/>
        <end position="50"/>
    </location>
</feature>
<feature type="transmembrane region" description="Helical" evidence="5">
    <location>
        <begin position="118"/>
        <end position="140"/>
    </location>
</feature>
<dbReference type="STRING" id="273121.WS0141"/>
<keyword evidence="7" id="KW-1185">Reference proteome</keyword>
<dbReference type="HOGENOM" id="CLU_034788_1_1_7"/>
<feature type="transmembrane region" description="Helical" evidence="5">
    <location>
        <begin position="214"/>
        <end position="236"/>
    </location>
</feature>
<dbReference type="GO" id="GO:0016020">
    <property type="term" value="C:membrane"/>
    <property type="evidence" value="ECO:0007669"/>
    <property type="project" value="UniProtKB-SubCell"/>
</dbReference>
<dbReference type="PANTHER" id="PTHR10361">
    <property type="entry name" value="SODIUM-BILE ACID COTRANSPORTER"/>
    <property type="match status" value="1"/>
</dbReference>